<sequence>MSATIFLDSRHTHYTNLDFLSGKVVLHLPTEAAIGGIQVKLEGVSRTRLSGLRHPHHVNSDKKRTELEVHKILYKVATVFPTPAVMQAGSPATSYTFAPGSYEYPFNFKFPFNNSCTATNSMRTNLVTTGLKMEMARDTTRHVKKTLPPSLSGFPGMAEIEYFIKATVIRPQFYKENIRSIVPLKFLPIEPPRIGSPNEETYARRQHQFSKVPNAPRKKNSIFNRSTNPFREMETEPPRVSVDARLPNPSILTCNEPVPLRLMAKKLSDSPETIFLQMLQIELISYTKILAHDLTRQESGSWVVMSRSNMGLALGQPGDGAGTEWTIDPKLWSALPLPNSVAPSFETCNIERSYELEVRVGLTHGTYGNMKPQLIVLPLRMPVKVYSGIAPPQALLDAMAAAAPQLSPSKPTSKPSWSTSDEISRPPMPPRPSTGPVPADAGAVYDDAPPSYEDAMAENLSPVDGPRREYHPPAASSSRRTVESGTDAKSPVRTGNTRDDGPAAEGSWAPPSREGRSSSESFDMLPTTPPESHSGSPPASPVRRSQSMMKVPRNQASEESPPQYQPATETQLQPPNAVERRPSRNNLRPMNLGVPTRKPVPQGSNRPH</sequence>
<dbReference type="GO" id="GO:0070086">
    <property type="term" value="P:ubiquitin-dependent endocytosis"/>
    <property type="evidence" value="ECO:0007669"/>
    <property type="project" value="TreeGrafter"/>
</dbReference>
<evidence type="ECO:0000313" key="3">
    <source>
        <dbReference type="EMBL" id="CEJ55117.1"/>
    </source>
</evidence>
<accession>A0A0F7TGW4</accession>
<dbReference type="InterPro" id="IPR011021">
    <property type="entry name" value="Arrestin-like_N"/>
</dbReference>
<organism evidence="3 4">
    <name type="scientific">Penicillium brasilianum</name>
    <dbReference type="NCBI Taxonomy" id="104259"/>
    <lineage>
        <taxon>Eukaryota</taxon>
        <taxon>Fungi</taxon>
        <taxon>Dikarya</taxon>
        <taxon>Ascomycota</taxon>
        <taxon>Pezizomycotina</taxon>
        <taxon>Eurotiomycetes</taxon>
        <taxon>Eurotiomycetidae</taxon>
        <taxon>Eurotiales</taxon>
        <taxon>Aspergillaceae</taxon>
        <taxon>Penicillium</taxon>
    </lineage>
</organism>
<dbReference type="PANTHER" id="PTHR11188:SF166">
    <property type="entry name" value="ARRESTIN (OR S-ANTIGEN), N-TERMINAL DOMAIN PROTEIN (AFU_ORTHOLOGUE AFUA_7G02050)"/>
    <property type="match status" value="1"/>
</dbReference>
<dbReference type="GO" id="GO:0030674">
    <property type="term" value="F:protein-macromolecule adaptor activity"/>
    <property type="evidence" value="ECO:0007669"/>
    <property type="project" value="TreeGrafter"/>
</dbReference>
<feature type="compositionally biased region" description="Polar residues" evidence="1">
    <location>
        <begin position="530"/>
        <end position="574"/>
    </location>
</feature>
<dbReference type="EMBL" id="CDHK01000001">
    <property type="protein sequence ID" value="CEJ55117.1"/>
    <property type="molecule type" value="Genomic_DNA"/>
</dbReference>
<dbReference type="AlphaFoldDB" id="A0A0F7TGW4"/>
<feature type="compositionally biased region" description="Pro residues" evidence="1">
    <location>
        <begin position="426"/>
        <end position="435"/>
    </location>
</feature>
<dbReference type="Proteomes" id="UP000042958">
    <property type="component" value="Unassembled WGS sequence"/>
</dbReference>
<keyword evidence="4" id="KW-1185">Reference proteome</keyword>
<dbReference type="CDD" id="cd22952">
    <property type="entry name" value="ART10-like"/>
    <property type="match status" value="1"/>
</dbReference>
<proteinExistence type="predicted"/>
<reference evidence="4" key="1">
    <citation type="journal article" date="2015" name="Genome Announc.">
        <title>Draft genome sequence of the fungus Penicillium brasilianum MG11.</title>
        <authorList>
            <person name="Horn F."/>
            <person name="Linde J."/>
            <person name="Mattern D.J."/>
            <person name="Walther G."/>
            <person name="Guthke R."/>
            <person name="Brakhage A.A."/>
            <person name="Valiante V."/>
        </authorList>
    </citation>
    <scope>NUCLEOTIDE SEQUENCE [LARGE SCALE GENOMIC DNA]</scope>
    <source>
        <strain evidence="4">MG11</strain>
    </source>
</reference>
<evidence type="ECO:0000259" key="2">
    <source>
        <dbReference type="Pfam" id="PF00339"/>
    </source>
</evidence>
<dbReference type="OrthoDB" id="3365616at2759"/>
<gene>
    <name evidence="3" type="ORF">PMG11_01392</name>
</gene>
<feature type="domain" description="Arrestin-like N-terminal" evidence="2">
    <location>
        <begin position="4"/>
        <end position="117"/>
    </location>
</feature>
<protein>
    <recommendedName>
        <fullName evidence="2">Arrestin-like N-terminal domain-containing protein</fullName>
    </recommendedName>
</protein>
<name>A0A0F7TGW4_PENBI</name>
<dbReference type="GO" id="GO:0005829">
    <property type="term" value="C:cytosol"/>
    <property type="evidence" value="ECO:0007669"/>
    <property type="project" value="TreeGrafter"/>
</dbReference>
<dbReference type="PANTHER" id="PTHR11188">
    <property type="entry name" value="ARRESTIN DOMAIN CONTAINING PROTEIN"/>
    <property type="match status" value="1"/>
</dbReference>
<dbReference type="STRING" id="104259.A0A0F7TGW4"/>
<dbReference type="GO" id="GO:0031625">
    <property type="term" value="F:ubiquitin protein ligase binding"/>
    <property type="evidence" value="ECO:0007669"/>
    <property type="project" value="TreeGrafter"/>
</dbReference>
<dbReference type="Pfam" id="PF00339">
    <property type="entry name" value="Arrestin_N"/>
    <property type="match status" value="1"/>
</dbReference>
<dbReference type="InterPro" id="IPR014752">
    <property type="entry name" value="Arrestin-like_C"/>
</dbReference>
<evidence type="ECO:0000313" key="4">
    <source>
        <dbReference type="Proteomes" id="UP000042958"/>
    </source>
</evidence>
<dbReference type="Gene3D" id="2.60.40.640">
    <property type="match status" value="1"/>
</dbReference>
<dbReference type="GO" id="GO:0005886">
    <property type="term" value="C:plasma membrane"/>
    <property type="evidence" value="ECO:0007669"/>
    <property type="project" value="TreeGrafter"/>
</dbReference>
<dbReference type="InterPro" id="IPR050357">
    <property type="entry name" value="Arrestin_domain-protein"/>
</dbReference>
<feature type="compositionally biased region" description="Low complexity" evidence="1">
    <location>
        <begin position="405"/>
        <end position="420"/>
    </location>
</feature>
<feature type="region of interest" description="Disordered" evidence="1">
    <location>
        <begin position="405"/>
        <end position="608"/>
    </location>
</feature>
<evidence type="ECO:0000256" key="1">
    <source>
        <dbReference type="SAM" id="MobiDB-lite"/>
    </source>
</evidence>